<dbReference type="RefSeq" id="XP_015697809.1">
    <property type="nucleotide sequence ID" value="XM_015842323.2"/>
</dbReference>
<keyword evidence="4" id="KW-0325">Glycoprotein</keyword>
<dbReference type="Gramene" id="OB11G23610.1">
    <property type="protein sequence ID" value="OB11G23610.1"/>
    <property type="gene ID" value="OB11G23610"/>
</dbReference>
<dbReference type="EnsemblPlants" id="OB11G23610.1">
    <property type="protein sequence ID" value="OB11G23610.1"/>
    <property type="gene ID" value="OB11G23610"/>
</dbReference>
<evidence type="ECO:0000313" key="8">
    <source>
        <dbReference type="Proteomes" id="UP000006038"/>
    </source>
</evidence>
<dbReference type="Proteomes" id="UP000006038">
    <property type="component" value="Chromosome 11"/>
</dbReference>
<evidence type="ECO:0000256" key="3">
    <source>
        <dbReference type="ARBA" id="ARBA00023157"/>
    </source>
</evidence>
<protein>
    <recommendedName>
        <fullName evidence="6">Bifunctional inhibitor/plant lipid transfer protein/seed storage helical domain-containing protein</fullName>
    </recommendedName>
</protein>
<keyword evidence="8" id="KW-1185">Reference proteome</keyword>
<dbReference type="SUPFAM" id="SSF47699">
    <property type="entry name" value="Bifunctional inhibitor/lipid-transfer protein/seed storage 2S albumin"/>
    <property type="match status" value="1"/>
</dbReference>
<proteinExistence type="inferred from homology"/>
<dbReference type="GO" id="GO:0005615">
    <property type="term" value="C:extracellular space"/>
    <property type="evidence" value="ECO:0007669"/>
    <property type="project" value="EnsemblPlants"/>
</dbReference>
<dbReference type="Pfam" id="PF14368">
    <property type="entry name" value="LTP_2"/>
    <property type="match status" value="1"/>
</dbReference>
<dbReference type="GO" id="GO:0010584">
    <property type="term" value="P:pollen exine formation"/>
    <property type="evidence" value="ECO:0007669"/>
    <property type="project" value="EnsemblPlants"/>
</dbReference>
<dbReference type="GO" id="GO:0008289">
    <property type="term" value="F:lipid binding"/>
    <property type="evidence" value="ECO:0007669"/>
    <property type="project" value="EnsemblPlants"/>
</dbReference>
<feature type="domain" description="Bifunctional inhibitor/plant lipid transfer protein/seed storage helical" evidence="6">
    <location>
        <begin position="14"/>
        <end position="109"/>
    </location>
</feature>
<dbReference type="OrthoDB" id="659547at2759"/>
<dbReference type="InterPro" id="IPR016140">
    <property type="entry name" value="Bifunc_inhib/LTP/seed_store"/>
</dbReference>
<feature type="signal peptide" evidence="5">
    <location>
        <begin position="1"/>
        <end position="23"/>
    </location>
</feature>
<dbReference type="HOGENOM" id="CLU_107374_1_0_1"/>
<dbReference type="KEGG" id="obr:102711104"/>
<keyword evidence="3" id="KW-1015">Disulfide bond</keyword>
<dbReference type="STRING" id="4533.J3N975"/>
<dbReference type="GeneID" id="102711104"/>
<dbReference type="Gene3D" id="1.10.110.10">
    <property type="entry name" value="Plant lipid-transfer and hydrophobic proteins"/>
    <property type="match status" value="1"/>
</dbReference>
<evidence type="ECO:0000256" key="4">
    <source>
        <dbReference type="ARBA" id="ARBA00023180"/>
    </source>
</evidence>
<dbReference type="eggNOG" id="ENOG502R70Z">
    <property type="taxonomic scope" value="Eukaryota"/>
</dbReference>
<evidence type="ECO:0000313" key="7">
    <source>
        <dbReference type="EnsemblPlants" id="OB11G23610.1"/>
    </source>
</evidence>
<reference evidence="7" key="2">
    <citation type="submission" date="2013-04" db="UniProtKB">
        <authorList>
            <consortium name="EnsemblPlants"/>
        </authorList>
    </citation>
    <scope>IDENTIFICATION</scope>
</reference>
<dbReference type="PANTHER" id="PTHR33044">
    <property type="entry name" value="BIFUNCTIONAL INHIBITOR/LIPID-TRANSFER PROTEIN/SEED STORAGE 2S ALBUMIN SUPERFAMILY PROTEIN-RELATED"/>
    <property type="match status" value="1"/>
</dbReference>
<accession>J3N975</accession>
<evidence type="ECO:0000259" key="6">
    <source>
        <dbReference type="Pfam" id="PF14368"/>
    </source>
</evidence>
<evidence type="ECO:0000256" key="5">
    <source>
        <dbReference type="SAM" id="SignalP"/>
    </source>
</evidence>
<dbReference type="AlphaFoldDB" id="J3N975"/>
<gene>
    <name evidence="7" type="primary">LOC102711104</name>
</gene>
<evidence type="ECO:0000256" key="1">
    <source>
        <dbReference type="ARBA" id="ARBA00009748"/>
    </source>
</evidence>
<dbReference type="InterPro" id="IPR036312">
    <property type="entry name" value="Bifun_inhib/LTP/seed_sf"/>
</dbReference>
<dbReference type="CDD" id="cd00010">
    <property type="entry name" value="AAI_LTSS"/>
    <property type="match status" value="1"/>
</dbReference>
<feature type="chain" id="PRO_5003774765" description="Bifunctional inhibitor/plant lipid transfer protein/seed storage helical domain-containing protein" evidence="5">
    <location>
        <begin position="24"/>
        <end position="133"/>
    </location>
</feature>
<name>J3N975_ORYBR</name>
<reference evidence="7" key="1">
    <citation type="journal article" date="2013" name="Nat. Commun.">
        <title>Whole-genome sequencing of Oryza brachyantha reveals mechanisms underlying Oryza genome evolution.</title>
        <authorList>
            <person name="Chen J."/>
            <person name="Huang Q."/>
            <person name="Gao D."/>
            <person name="Wang J."/>
            <person name="Lang Y."/>
            <person name="Liu T."/>
            <person name="Li B."/>
            <person name="Bai Z."/>
            <person name="Luis Goicoechea J."/>
            <person name="Liang C."/>
            <person name="Chen C."/>
            <person name="Zhang W."/>
            <person name="Sun S."/>
            <person name="Liao Y."/>
            <person name="Zhang X."/>
            <person name="Yang L."/>
            <person name="Song C."/>
            <person name="Wang M."/>
            <person name="Shi J."/>
            <person name="Liu G."/>
            <person name="Liu J."/>
            <person name="Zhou H."/>
            <person name="Zhou W."/>
            <person name="Yu Q."/>
            <person name="An N."/>
            <person name="Chen Y."/>
            <person name="Cai Q."/>
            <person name="Wang B."/>
            <person name="Liu B."/>
            <person name="Min J."/>
            <person name="Huang Y."/>
            <person name="Wu H."/>
            <person name="Li Z."/>
            <person name="Zhang Y."/>
            <person name="Yin Y."/>
            <person name="Song W."/>
            <person name="Jiang J."/>
            <person name="Jackson S.A."/>
            <person name="Wing R.A."/>
            <person name="Wang J."/>
            <person name="Chen M."/>
        </authorList>
    </citation>
    <scope>NUCLEOTIDE SEQUENCE [LARGE SCALE GENOMIC DNA]</scope>
    <source>
        <strain evidence="7">cv. IRGC 101232</strain>
    </source>
</reference>
<sequence length="133" mass="13439">MAPYTKATMAAIAAIVLVAAAAAEGGGEAAETCVESLLELSPCLPFFKDAAATAAPEGCCDGLRSLVEGQAVCLCHIVNHTLQRAIGVDIPVDRAFTLLRDICALSPPADIIASCANNKGGVPPLYSCPAPSA</sequence>
<keyword evidence="2 5" id="KW-0732">Signal</keyword>
<organism evidence="7">
    <name type="scientific">Oryza brachyantha</name>
    <name type="common">malo sina</name>
    <dbReference type="NCBI Taxonomy" id="4533"/>
    <lineage>
        <taxon>Eukaryota</taxon>
        <taxon>Viridiplantae</taxon>
        <taxon>Streptophyta</taxon>
        <taxon>Embryophyta</taxon>
        <taxon>Tracheophyta</taxon>
        <taxon>Spermatophyta</taxon>
        <taxon>Magnoliopsida</taxon>
        <taxon>Liliopsida</taxon>
        <taxon>Poales</taxon>
        <taxon>Poaceae</taxon>
        <taxon>BOP clade</taxon>
        <taxon>Oryzoideae</taxon>
        <taxon>Oryzeae</taxon>
        <taxon>Oryzinae</taxon>
        <taxon>Oryza</taxon>
    </lineage>
</organism>
<comment type="similarity">
    <text evidence="1">Belongs to the plant LTP family.</text>
</comment>
<dbReference type="InterPro" id="IPR043325">
    <property type="entry name" value="LTSS"/>
</dbReference>
<dbReference type="RefSeq" id="XP_006663001.1">
    <property type="nucleotide sequence ID" value="XM_006662938.3"/>
</dbReference>
<dbReference type="OMA" id="CANDKVY"/>
<evidence type="ECO:0000256" key="2">
    <source>
        <dbReference type="ARBA" id="ARBA00022729"/>
    </source>
</evidence>